<protein>
    <recommendedName>
        <fullName evidence="1">Heterokaryon incompatibility domain-containing protein</fullName>
    </recommendedName>
</protein>
<dbReference type="STRING" id="37992.A0A4Z0ZDT0"/>
<dbReference type="AlphaFoldDB" id="A0A4Z0ZDT0"/>
<accession>A0A4Z0ZDT0</accession>
<dbReference type="OrthoDB" id="4062651at2759"/>
<evidence type="ECO:0000313" key="2">
    <source>
        <dbReference type="EMBL" id="TGJ87796.1"/>
    </source>
</evidence>
<dbReference type="PANTHER" id="PTHR33112">
    <property type="entry name" value="DOMAIN PROTEIN, PUTATIVE-RELATED"/>
    <property type="match status" value="1"/>
</dbReference>
<proteinExistence type="predicted"/>
<evidence type="ECO:0000259" key="1">
    <source>
        <dbReference type="Pfam" id="PF06985"/>
    </source>
</evidence>
<dbReference type="InterPro" id="IPR010730">
    <property type="entry name" value="HET"/>
</dbReference>
<keyword evidence="3" id="KW-1185">Reference proteome</keyword>
<feature type="domain" description="Heterokaryon incompatibility" evidence="1">
    <location>
        <begin position="52"/>
        <end position="198"/>
    </location>
</feature>
<dbReference type="Pfam" id="PF06985">
    <property type="entry name" value="HET"/>
    <property type="match status" value="1"/>
</dbReference>
<dbReference type="EMBL" id="SKBN01000009">
    <property type="protein sequence ID" value="TGJ87796.1"/>
    <property type="molecule type" value="Genomic_DNA"/>
</dbReference>
<name>A0A4Z0ZDT0_9PEZI</name>
<dbReference type="PANTHER" id="PTHR33112:SF10">
    <property type="entry name" value="TOL"/>
    <property type="match status" value="1"/>
</dbReference>
<reference evidence="2 3" key="1">
    <citation type="submission" date="2019-03" db="EMBL/GenBank/DDBJ databases">
        <title>Draft genome sequence of Xylaria hypoxylon DSM 108379, a ubiquitous saprotrophic-parasitic fungi on hardwood.</title>
        <authorList>
            <person name="Buettner E."/>
            <person name="Leonhardt S."/>
            <person name="Gebauer A.M."/>
            <person name="Liers C."/>
            <person name="Hofrichter M."/>
            <person name="Kellner H."/>
        </authorList>
    </citation>
    <scope>NUCLEOTIDE SEQUENCE [LARGE SCALE GENOMIC DNA]</scope>
    <source>
        <strain evidence="2 3">DSM 108379</strain>
    </source>
</reference>
<gene>
    <name evidence="2" type="ORF">E0Z10_g904</name>
</gene>
<comment type="caution">
    <text evidence="2">The sequence shown here is derived from an EMBL/GenBank/DDBJ whole genome shotgun (WGS) entry which is preliminary data.</text>
</comment>
<evidence type="ECO:0000313" key="3">
    <source>
        <dbReference type="Proteomes" id="UP000297716"/>
    </source>
</evidence>
<sequence length="505" mass="57573">MSQVKHISRFPVNGYKIVMIITLIDVGEDYSQNVHLLETQYSQISEVQHFRYIALSHPWGDRSEHSHYCTTRENITCHKAGIDVDILPRTFKDAIQTTRQLGVRYLWIDSLCIVQGEDGDFEEEAKHMETVFSSAYCVIAATCARGASSGFLKSRSGRTIVKLERPGEPPLYVCDSIDNFQRDVIEGTLNKRGWVLQERALARRTIYFANNQTYWECGEGVRCETLMRMRNYILLVYVLANGTLSSNQAALLGDPKFPKVATDSSKGGRIRLYELLYKQYSRLHFTRSYDRPLAIAGLEQRLIRAFDTQGGYGVFTRYFGRGLLWQRDITMAPQTMKRIQFPKSQKYKVPSWSWMAYEGAITFMDLPFGEIDWEDKEVRSPWSPPSPVLTSSSRLHNSSNTAWYTTNTKEKIDLTVIARDFLASADNHIVYDRGERPTDQIVKCVIVGRRKMRARVDARHLIHYVLVVAQKQGAGRDAGYERIGVGSLPGSSITLDGLGLQVQVF</sequence>
<organism evidence="2 3">
    <name type="scientific">Xylaria hypoxylon</name>
    <dbReference type="NCBI Taxonomy" id="37992"/>
    <lineage>
        <taxon>Eukaryota</taxon>
        <taxon>Fungi</taxon>
        <taxon>Dikarya</taxon>
        <taxon>Ascomycota</taxon>
        <taxon>Pezizomycotina</taxon>
        <taxon>Sordariomycetes</taxon>
        <taxon>Xylariomycetidae</taxon>
        <taxon>Xylariales</taxon>
        <taxon>Xylariaceae</taxon>
        <taxon>Xylaria</taxon>
    </lineage>
</organism>
<dbReference type="Proteomes" id="UP000297716">
    <property type="component" value="Unassembled WGS sequence"/>
</dbReference>